<evidence type="ECO:0000256" key="1">
    <source>
        <dbReference type="SAM" id="MobiDB-lite"/>
    </source>
</evidence>
<reference evidence="2 3" key="1">
    <citation type="journal article" date="2019" name="Commun. Biol.">
        <title>The bagworm genome reveals a unique fibroin gene that provides high tensile strength.</title>
        <authorList>
            <person name="Kono N."/>
            <person name="Nakamura H."/>
            <person name="Ohtoshi R."/>
            <person name="Tomita M."/>
            <person name="Numata K."/>
            <person name="Arakawa K."/>
        </authorList>
    </citation>
    <scope>NUCLEOTIDE SEQUENCE [LARGE SCALE GENOMIC DNA]</scope>
</reference>
<evidence type="ECO:0000313" key="2">
    <source>
        <dbReference type="EMBL" id="GBP03863.1"/>
    </source>
</evidence>
<feature type="region of interest" description="Disordered" evidence="1">
    <location>
        <begin position="49"/>
        <end position="75"/>
    </location>
</feature>
<feature type="compositionally biased region" description="Polar residues" evidence="1">
    <location>
        <begin position="49"/>
        <end position="58"/>
    </location>
</feature>
<gene>
    <name evidence="2" type="ORF">EVAR_2547_1</name>
</gene>
<proteinExistence type="predicted"/>
<accession>A0A4C1SNQ9</accession>
<keyword evidence="3" id="KW-1185">Reference proteome</keyword>
<dbReference type="EMBL" id="BGZK01000011">
    <property type="protein sequence ID" value="GBP03863.1"/>
    <property type="molecule type" value="Genomic_DNA"/>
</dbReference>
<name>A0A4C1SNQ9_EUMVA</name>
<dbReference type="AlphaFoldDB" id="A0A4C1SNQ9"/>
<organism evidence="2 3">
    <name type="scientific">Eumeta variegata</name>
    <name type="common">Bagworm moth</name>
    <name type="synonym">Eumeta japonica</name>
    <dbReference type="NCBI Taxonomy" id="151549"/>
    <lineage>
        <taxon>Eukaryota</taxon>
        <taxon>Metazoa</taxon>
        <taxon>Ecdysozoa</taxon>
        <taxon>Arthropoda</taxon>
        <taxon>Hexapoda</taxon>
        <taxon>Insecta</taxon>
        <taxon>Pterygota</taxon>
        <taxon>Neoptera</taxon>
        <taxon>Endopterygota</taxon>
        <taxon>Lepidoptera</taxon>
        <taxon>Glossata</taxon>
        <taxon>Ditrysia</taxon>
        <taxon>Tineoidea</taxon>
        <taxon>Psychidae</taxon>
        <taxon>Oiketicinae</taxon>
        <taxon>Eumeta</taxon>
    </lineage>
</organism>
<evidence type="ECO:0000313" key="3">
    <source>
        <dbReference type="Proteomes" id="UP000299102"/>
    </source>
</evidence>
<sequence length="164" mass="18230">MPSHESELNPFVRAMIKTDQPMRRHTYVFPALDSYNRVWFLITPPLRHTTPSSAQSPYLRSKDLELGPSTPTQLSRGQLTTVVPEVTRTTCALLGHCCDRSLCLTGSAFFPISCCTPIGDDRRGVTTRSPGCEVAVPEVRRWPRCGGGWRCGGGFHALTAILWR</sequence>
<protein>
    <submittedName>
        <fullName evidence="2">Uncharacterized protein</fullName>
    </submittedName>
</protein>
<dbReference type="Proteomes" id="UP000299102">
    <property type="component" value="Unassembled WGS sequence"/>
</dbReference>
<comment type="caution">
    <text evidence="2">The sequence shown here is derived from an EMBL/GenBank/DDBJ whole genome shotgun (WGS) entry which is preliminary data.</text>
</comment>